<dbReference type="Proteomes" id="UP000002748">
    <property type="component" value="Unassembled WGS sequence"/>
</dbReference>
<reference evidence="1 2" key="1">
    <citation type="journal article" date="2012" name="Eukaryot. Cell">
        <title>Draft genome sequence of CBS 2479, the standard type strain of Trichosporon asahii.</title>
        <authorList>
            <person name="Yang R.Y."/>
            <person name="Li H.T."/>
            <person name="Zhu H."/>
            <person name="Zhou G.P."/>
            <person name="Wang M."/>
            <person name="Wang L."/>
        </authorList>
    </citation>
    <scope>NUCLEOTIDE SEQUENCE [LARGE SCALE GENOMIC DNA]</scope>
    <source>
        <strain evidence="2">ATCC 90039 / CBS 2479 / JCM 2466 / KCTC 7840 / NCYC 2677 / UAMH 7654</strain>
    </source>
</reference>
<dbReference type="AlphaFoldDB" id="J6ERC4"/>
<dbReference type="PANTHER" id="PTHR39150">
    <property type="entry name" value="54S RIBOSOMAL PROTEIN L28, MITOCHONDRIAL"/>
    <property type="match status" value="1"/>
</dbReference>
<dbReference type="PANTHER" id="PTHR39150:SF1">
    <property type="entry name" value="LARGE RIBOSOMAL SUBUNIT PROTEIN ML40"/>
    <property type="match status" value="1"/>
</dbReference>
<proteinExistence type="predicted"/>
<dbReference type="GO" id="GO:0032543">
    <property type="term" value="P:mitochondrial translation"/>
    <property type="evidence" value="ECO:0007669"/>
    <property type="project" value="InterPro"/>
</dbReference>
<dbReference type="Gene3D" id="6.10.250.3440">
    <property type="match status" value="1"/>
</dbReference>
<evidence type="ECO:0000313" key="1">
    <source>
        <dbReference type="EMBL" id="EJT45267.1"/>
    </source>
</evidence>
<dbReference type="OrthoDB" id="2098203at2759"/>
<dbReference type="RefSeq" id="XP_014176994.1">
    <property type="nucleotide sequence ID" value="XM_014321519.1"/>
</dbReference>
<gene>
    <name evidence="1" type="ORF">A1Q1_06405</name>
</gene>
<dbReference type="GO" id="GO:0003735">
    <property type="term" value="F:structural constituent of ribosome"/>
    <property type="evidence" value="ECO:0007669"/>
    <property type="project" value="InterPro"/>
</dbReference>
<dbReference type="GO" id="GO:0005739">
    <property type="term" value="C:mitochondrion"/>
    <property type="evidence" value="ECO:0007669"/>
    <property type="project" value="GOC"/>
</dbReference>
<name>J6ERC4_TRIAS</name>
<comment type="caution">
    <text evidence="1">The sequence shown here is derived from an EMBL/GenBank/DDBJ whole genome shotgun (WGS) entry which is preliminary data.</text>
</comment>
<accession>J6ERC4</accession>
<organism evidence="1 2">
    <name type="scientific">Trichosporon asahii var. asahii (strain ATCC 90039 / CBS 2479 / JCM 2466 / KCTC 7840 / NBRC 103889/ NCYC 2677 / UAMH 7654)</name>
    <name type="common">Yeast</name>
    <dbReference type="NCBI Taxonomy" id="1186058"/>
    <lineage>
        <taxon>Eukaryota</taxon>
        <taxon>Fungi</taxon>
        <taxon>Dikarya</taxon>
        <taxon>Basidiomycota</taxon>
        <taxon>Agaricomycotina</taxon>
        <taxon>Tremellomycetes</taxon>
        <taxon>Trichosporonales</taxon>
        <taxon>Trichosporonaceae</taxon>
        <taxon>Trichosporon</taxon>
    </lineage>
</organism>
<protein>
    <submittedName>
        <fullName evidence="1">Uncharacterized protein</fullName>
    </submittedName>
</protein>
<dbReference type="InterPro" id="IPR042831">
    <property type="entry name" value="Ribosomal_mL40_fung"/>
</dbReference>
<dbReference type="GeneID" id="25989917"/>
<evidence type="ECO:0000313" key="2">
    <source>
        <dbReference type="Proteomes" id="UP000002748"/>
    </source>
</evidence>
<dbReference type="VEuPathDB" id="FungiDB:A1Q1_06405"/>
<dbReference type="KEGG" id="tasa:A1Q1_06405"/>
<sequence length="203" mass="22962">MSALASSSRARVAAPTLRAVRGMAGLNPHTAQSTDARIDIIRNYLYPPDSVEPRNTSPIGARRYEFEERLRAVIPSNEAHETIERAWQLFKREKREKRQRAIAAKYRAMEDACNELDALSGGVQGKGEISRKIYTRAMQRMNHGPAAYQAALQGIEQGKKKTAESRFLEARVDGLVPREAWVPVDSRGKGWNYEWTRPLNVQQ</sequence>
<dbReference type="HOGENOM" id="CLU_090382_2_0_1"/>
<dbReference type="EMBL" id="ALBS01000331">
    <property type="protein sequence ID" value="EJT45267.1"/>
    <property type="molecule type" value="Genomic_DNA"/>
</dbReference>